<dbReference type="Gene3D" id="1.25.40.10">
    <property type="entry name" value="Tetratricopeptide repeat domain"/>
    <property type="match status" value="4"/>
</dbReference>
<dbReference type="GO" id="GO:0051301">
    <property type="term" value="P:cell division"/>
    <property type="evidence" value="ECO:0007669"/>
    <property type="project" value="TreeGrafter"/>
</dbReference>
<protein>
    <recommendedName>
        <fullName evidence="4">Tetratricopeptide repeat protein</fullName>
    </recommendedName>
</protein>
<gene>
    <name evidence="2" type="ORF">DHV22_10430</name>
</gene>
<dbReference type="GO" id="GO:0005737">
    <property type="term" value="C:cytoplasm"/>
    <property type="evidence" value="ECO:0007669"/>
    <property type="project" value="TreeGrafter"/>
</dbReference>
<evidence type="ECO:0000313" key="2">
    <source>
        <dbReference type="EMBL" id="HCY81975.1"/>
    </source>
</evidence>
<dbReference type="Proteomes" id="UP000263268">
    <property type="component" value="Unassembled WGS sequence"/>
</dbReference>
<dbReference type="GO" id="GO:0016567">
    <property type="term" value="P:protein ubiquitination"/>
    <property type="evidence" value="ECO:0007669"/>
    <property type="project" value="TreeGrafter"/>
</dbReference>
<accession>A0A3D6BV93</accession>
<reference evidence="2 3" key="1">
    <citation type="journal article" date="2018" name="Nat. Biotechnol.">
        <title>A standardized bacterial taxonomy based on genome phylogeny substantially revises the tree of life.</title>
        <authorList>
            <person name="Parks D.H."/>
            <person name="Chuvochina M."/>
            <person name="Waite D.W."/>
            <person name="Rinke C."/>
            <person name="Skarshewski A."/>
            <person name="Chaumeil P.A."/>
            <person name="Hugenholtz P."/>
        </authorList>
    </citation>
    <scope>NUCLEOTIDE SEQUENCE [LARGE SCALE GENOMIC DNA]</scope>
    <source>
        <strain evidence="2">UBA10227</strain>
    </source>
</reference>
<organism evidence="2 3">
    <name type="scientific">Xanthomarina gelatinilytica</name>
    <dbReference type="NCBI Taxonomy" id="1137281"/>
    <lineage>
        <taxon>Bacteria</taxon>
        <taxon>Pseudomonadati</taxon>
        <taxon>Bacteroidota</taxon>
        <taxon>Flavobacteriia</taxon>
        <taxon>Flavobacteriales</taxon>
        <taxon>Flavobacteriaceae</taxon>
        <taxon>Xanthomarina</taxon>
    </lineage>
</organism>
<feature type="repeat" description="TPR" evidence="1">
    <location>
        <begin position="117"/>
        <end position="150"/>
    </location>
</feature>
<dbReference type="Pfam" id="PF13432">
    <property type="entry name" value="TPR_16"/>
    <property type="match status" value="1"/>
</dbReference>
<dbReference type="SUPFAM" id="SSF48452">
    <property type="entry name" value="TPR-like"/>
    <property type="match status" value="3"/>
</dbReference>
<evidence type="ECO:0000256" key="1">
    <source>
        <dbReference type="PROSITE-ProRule" id="PRU00339"/>
    </source>
</evidence>
<dbReference type="InterPro" id="IPR019734">
    <property type="entry name" value="TPR_rpt"/>
</dbReference>
<name>A0A3D6BV93_9FLAO</name>
<evidence type="ECO:0008006" key="4">
    <source>
        <dbReference type="Google" id="ProtNLM"/>
    </source>
</evidence>
<evidence type="ECO:0000313" key="3">
    <source>
        <dbReference type="Proteomes" id="UP000263268"/>
    </source>
</evidence>
<dbReference type="SMART" id="SM00028">
    <property type="entry name" value="TPR"/>
    <property type="match status" value="5"/>
</dbReference>
<dbReference type="AlphaFoldDB" id="A0A3D6BV93"/>
<dbReference type="PANTHER" id="PTHR12558:SF13">
    <property type="entry name" value="CELL DIVISION CYCLE PROTEIN 27 HOMOLOG"/>
    <property type="match status" value="1"/>
</dbReference>
<dbReference type="InterPro" id="IPR011990">
    <property type="entry name" value="TPR-like_helical_dom_sf"/>
</dbReference>
<proteinExistence type="predicted"/>
<dbReference type="RefSeq" id="WP_370100222.1">
    <property type="nucleotide sequence ID" value="NZ_CAXQWG010000186.1"/>
</dbReference>
<dbReference type="PROSITE" id="PS50005">
    <property type="entry name" value="TPR"/>
    <property type="match status" value="1"/>
</dbReference>
<keyword evidence="1" id="KW-0802">TPR repeat</keyword>
<sequence>MRFLFVISFLCCFNMFSQEDIVAAEYYKNGDFEKALLSYKKLYNKSPNNNTYLLQLVKSLQQLEKYQEAETLLLEQISRVNYPPLLIELGYNYQLQNNIINAETYYESALKTIDQNPNFVFVVGKAFEDRSLLDQAITAYEKAMVLKPDLNFNVQLARIYGDQGNVEKMFESYLNFVELNDSYINTIKRAFSEFISENSDNKNNVLLKRILLKKIQTDQNLLWNEMLSWLFVQQKDYNKAFTQEKAMFFRQPESLDRIEELAHIALADKAYQVALDIFTYLTETAQDLDTKLKAYYNLIEIKTQLATKEEYNSILSEYKAIFDTYGTHTKTLFIQISYAHFLAFYKHEPNQAVSVLKQSLELPLNSFQEAGVKLELGDVLVLQEKFNEALIYYTQVQRNLKNSTLSQEARYKVAKTSYYKGDFKWAESQLKILKSSTSQLIANDALDLMLLITDNKYEDSTQTALKLYAKADLMAFQNQTDNAIELLDEILTNHKGKTIEDQALFKQAQLFEKNQEYHRAEANYQAIITNFSDDILADDAYFFLAELYRKKLNQPEKAQELYEKIVFNYQDSIYFVDARNNFRSLRGDAIN</sequence>
<dbReference type="EMBL" id="DPRK01000171">
    <property type="protein sequence ID" value="HCY81975.1"/>
    <property type="molecule type" value="Genomic_DNA"/>
</dbReference>
<dbReference type="PANTHER" id="PTHR12558">
    <property type="entry name" value="CELL DIVISION CYCLE 16,23,27"/>
    <property type="match status" value="1"/>
</dbReference>
<comment type="caution">
    <text evidence="2">The sequence shown here is derived from an EMBL/GenBank/DDBJ whole genome shotgun (WGS) entry which is preliminary data.</text>
</comment>
<dbReference type="GO" id="GO:0031145">
    <property type="term" value="P:anaphase-promoting complex-dependent catabolic process"/>
    <property type="evidence" value="ECO:0007669"/>
    <property type="project" value="TreeGrafter"/>
</dbReference>